<organism evidence="1 2">
    <name type="scientific">Autumnicola patrickiae</name>
    <dbReference type="NCBI Taxonomy" id="3075591"/>
    <lineage>
        <taxon>Bacteria</taxon>
        <taxon>Pseudomonadati</taxon>
        <taxon>Bacteroidota</taxon>
        <taxon>Flavobacteriia</taxon>
        <taxon>Flavobacteriales</taxon>
        <taxon>Flavobacteriaceae</taxon>
        <taxon>Autumnicola</taxon>
    </lineage>
</organism>
<dbReference type="Proteomes" id="UP001261624">
    <property type="component" value="Unassembled WGS sequence"/>
</dbReference>
<dbReference type="RefSeq" id="WP_311686703.1">
    <property type="nucleotide sequence ID" value="NZ_JAVRHM010000022.1"/>
</dbReference>
<sequence length="163" mass="18726">EPFTNYDDSDAYRLAKEEFEEILGDSLFDLTKLRQIKIIAKKLPLNPTTKDLLEIKKFSGCNFLININSKIIKDQMGSSSHNSPSIGTVTKYNEAETKIQIYDLNRLELLSEATAFGQVKVTKRAEDDESILENLLDYTTPGEKLALKTIKKLIRKYDKYRQE</sequence>
<evidence type="ECO:0000313" key="1">
    <source>
        <dbReference type="EMBL" id="MDT0691322.1"/>
    </source>
</evidence>
<proteinExistence type="predicted"/>
<reference evidence="1 2" key="1">
    <citation type="submission" date="2023-09" db="EMBL/GenBank/DDBJ databases">
        <authorList>
            <person name="Rey-Velasco X."/>
        </authorList>
    </citation>
    <scope>NUCLEOTIDE SEQUENCE [LARGE SCALE GENOMIC DNA]</scope>
    <source>
        <strain evidence="1 2">F188</strain>
    </source>
</reference>
<feature type="non-terminal residue" evidence="1">
    <location>
        <position position="1"/>
    </location>
</feature>
<dbReference type="EMBL" id="JAVRHM010000022">
    <property type="protein sequence ID" value="MDT0691322.1"/>
    <property type="molecule type" value="Genomic_DNA"/>
</dbReference>
<accession>A0ABU3E5W9</accession>
<evidence type="ECO:0000313" key="2">
    <source>
        <dbReference type="Proteomes" id="UP001261624"/>
    </source>
</evidence>
<gene>
    <name evidence="1" type="ORF">RM549_16120</name>
</gene>
<name>A0ABU3E5W9_9FLAO</name>
<keyword evidence="2" id="KW-1185">Reference proteome</keyword>
<protein>
    <submittedName>
        <fullName evidence="1">Uncharacterized protein</fullName>
    </submittedName>
</protein>
<comment type="caution">
    <text evidence="1">The sequence shown here is derived from an EMBL/GenBank/DDBJ whole genome shotgun (WGS) entry which is preliminary data.</text>
</comment>